<reference evidence="3" key="1">
    <citation type="submission" date="2023-06" db="EMBL/GenBank/DDBJ databases">
        <title>Robiginitalea aurantiacus sp. nov. and Algoriphagus sediminis sp. nov., isolated from coastal sediment.</title>
        <authorList>
            <person name="Zhou Z.Y."/>
            <person name="An J."/>
            <person name="Jia Y.W."/>
            <person name="Du Z.J."/>
        </authorList>
    </citation>
    <scope>NUCLEOTIDE SEQUENCE</scope>
    <source>
        <strain evidence="3">M39</strain>
    </source>
</reference>
<protein>
    <submittedName>
        <fullName evidence="3">DUF748 domain-containing protein</fullName>
    </submittedName>
</protein>
<gene>
    <name evidence="3" type="ORF">QU605_12260</name>
</gene>
<keyword evidence="4" id="KW-1185">Reference proteome</keyword>
<feature type="transmembrane region" description="Helical" evidence="2">
    <location>
        <begin position="7"/>
        <end position="30"/>
    </location>
</feature>
<accession>A0ABT7WH52</accession>
<dbReference type="Pfam" id="PF05359">
    <property type="entry name" value="DUF748"/>
    <property type="match status" value="1"/>
</dbReference>
<proteinExistence type="predicted"/>
<feature type="region of interest" description="Disordered" evidence="1">
    <location>
        <begin position="707"/>
        <end position="734"/>
    </location>
</feature>
<dbReference type="EMBL" id="JAUDUY010000007">
    <property type="protein sequence ID" value="MDM9632250.1"/>
    <property type="molecule type" value="Genomic_DNA"/>
</dbReference>
<comment type="caution">
    <text evidence="3">The sequence shown here is derived from an EMBL/GenBank/DDBJ whole genome shotgun (WGS) entry which is preliminary data.</text>
</comment>
<keyword evidence="2" id="KW-0812">Transmembrane</keyword>
<keyword evidence="2" id="KW-0472">Membrane</keyword>
<evidence type="ECO:0000256" key="1">
    <source>
        <dbReference type="SAM" id="MobiDB-lite"/>
    </source>
</evidence>
<evidence type="ECO:0000256" key="2">
    <source>
        <dbReference type="SAM" id="Phobius"/>
    </source>
</evidence>
<keyword evidence="2" id="KW-1133">Transmembrane helix</keyword>
<dbReference type="Proteomes" id="UP001174839">
    <property type="component" value="Unassembled WGS sequence"/>
</dbReference>
<dbReference type="RefSeq" id="WP_289725615.1">
    <property type="nucleotide sequence ID" value="NZ_JAUDUY010000007.1"/>
</dbReference>
<feature type="compositionally biased region" description="Basic and acidic residues" evidence="1">
    <location>
        <begin position="707"/>
        <end position="717"/>
    </location>
</feature>
<dbReference type="InterPro" id="IPR052894">
    <property type="entry name" value="AsmA-related"/>
</dbReference>
<evidence type="ECO:0000313" key="3">
    <source>
        <dbReference type="EMBL" id="MDM9632250.1"/>
    </source>
</evidence>
<dbReference type="PANTHER" id="PTHR30441:SF8">
    <property type="entry name" value="DUF748 DOMAIN-CONTAINING PROTEIN"/>
    <property type="match status" value="1"/>
</dbReference>
<name>A0ABT7WH52_9FLAO</name>
<dbReference type="InterPro" id="IPR008023">
    <property type="entry name" value="DUF748"/>
</dbReference>
<evidence type="ECO:0000313" key="4">
    <source>
        <dbReference type="Proteomes" id="UP001174839"/>
    </source>
</evidence>
<dbReference type="PANTHER" id="PTHR30441">
    <property type="entry name" value="DUF748 DOMAIN-CONTAINING PROTEIN"/>
    <property type="match status" value="1"/>
</dbReference>
<organism evidence="3 4">
    <name type="scientific">Robiginitalea aurantiaca</name>
    <dbReference type="NCBI Taxonomy" id="3056915"/>
    <lineage>
        <taxon>Bacteria</taxon>
        <taxon>Pseudomonadati</taxon>
        <taxon>Bacteroidota</taxon>
        <taxon>Flavobacteriia</taxon>
        <taxon>Flavobacteriales</taxon>
        <taxon>Flavobacteriaceae</taxon>
        <taxon>Robiginitalea</taxon>
    </lineage>
</organism>
<sequence>MASKRKILKYTGIGLLALIVLTLIFLPVLIKNYTIRNSKELLGRQIDIGKLKFNYFTSTATVYDFKMYEANEQDVFTSFDTLIVNTVPYKYLGNIKALDQFYLEGLTVNIAKDGDAYNFDDLIAFYTAGDSTVAESEAEEEFKYILENLELKNGRVNFYDAEVDQTTEITDLDLLVPIIMWDQQNDSEAGITFNLGPYGTVTSKTGVNPGTGDFLSNVTVSGLQLNAFNKYAAAYAEISELGGTVNAELVLKGNIDTPMETLLSGEVNAVQPLMKDNGNTTFLSSESIRCVLDEINYSGNSYRIGELAFEQPYLKFELDSVSNNLFRIFKLDEEVSDLTTVEPSATADSTALYYAVQNLKVNQGKMDYTDNLTGQPFDYGLSQIEIDADSIYSDSEWTDILATMLLNERGKLKAEIGYNPQDPTYADIDIGIEEFVLSDLNIYSSYYTGHSILNGDMFYFSDTKITGGQLESENNLLIKNVSVENIKGGLFAIPLKLAVWLLKDKNGDIELDVPVRGDMNDPEVDTWALIGATLKKKIFDTTDNPVLPLARFIDADPDDLRSLALQYPDTALTENHMRQLDLILELERQKEGLSVEINFVGEDSLKTIMATSELSQGFMQETKKDSIENREAFEKYISQQAGSDSLGLDGSLMQYAAAKGLDSLASGYMNTMIRKVDSYLKAQEPSTEIVVQKAKVSDKENVEAAPEFRMKYSLKEPDEQEAPSGDTVTSKPEE</sequence>